<sequence length="83" mass="9566">MTEMTPTFTADTKKVLDRLEVLSCHIEHLLSEAFEHTRETISRISGEAKHYAGRASTSIVIAQDLRLEMIELIEQLQAERRLR</sequence>
<protein>
    <submittedName>
        <fullName evidence="1">Uncharacterized protein</fullName>
    </submittedName>
</protein>
<proteinExistence type="predicted"/>
<evidence type="ECO:0000313" key="1">
    <source>
        <dbReference type="EMBL" id="MDF8335865.1"/>
    </source>
</evidence>
<dbReference type="RefSeq" id="WP_277280904.1">
    <property type="nucleotide sequence ID" value="NZ_JAROCY010000052.1"/>
</dbReference>
<reference evidence="1 2" key="1">
    <citation type="submission" date="2023-03" db="EMBL/GenBank/DDBJ databases">
        <title>Novosphingobium cyanobacteriorum sp. nov., isolated from a eutrophic reservoir during the Microcystis bloom period.</title>
        <authorList>
            <person name="Kang M."/>
            <person name="Le V."/>
            <person name="Ko S.-R."/>
            <person name="Lee S.-A."/>
            <person name="Ahn C.-Y."/>
        </authorList>
    </citation>
    <scope>NUCLEOTIDE SEQUENCE [LARGE SCALE GENOMIC DNA]</scope>
    <source>
        <strain evidence="1 2">HBC54</strain>
    </source>
</reference>
<gene>
    <name evidence="1" type="ORF">POM99_21910</name>
</gene>
<dbReference type="EMBL" id="JAROCY010000052">
    <property type="protein sequence ID" value="MDF8335865.1"/>
    <property type="molecule type" value="Genomic_DNA"/>
</dbReference>
<evidence type="ECO:0000313" key="2">
    <source>
        <dbReference type="Proteomes" id="UP001222770"/>
    </source>
</evidence>
<dbReference type="Proteomes" id="UP001222770">
    <property type="component" value="Unassembled WGS sequence"/>
</dbReference>
<accession>A0ABT6CRC4</accession>
<organism evidence="1 2">
    <name type="scientific">Novosphingobium cyanobacteriorum</name>
    <dbReference type="NCBI Taxonomy" id="3024215"/>
    <lineage>
        <taxon>Bacteria</taxon>
        <taxon>Pseudomonadati</taxon>
        <taxon>Pseudomonadota</taxon>
        <taxon>Alphaproteobacteria</taxon>
        <taxon>Sphingomonadales</taxon>
        <taxon>Sphingomonadaceae</taxon>
        <taxon>Novosphingobium</taxon>
    </lineage>
</organism>
<keyword evidence="2" id="KW-1185">Reference proteome</keyword>
<comment type="caution">
    <text evidence="1">The sequence shown here is derived from an EMBL/GenBank/DDBJ whole genome shotgun (WGS) entry which is preliminary data.</text>
</comment>
<name>A0ABT6CRC4_9SPHN</name>